<evidence type="ECO:0000259" key="9">
    <source>
        <dbReference type="SMART" id="SM00014"/>
    </source>
</evidence>
<evidence type="ECO:0000256" key="1">
    <source>
        <dbReference type="ARBA" id="ARBA00004477"/>
    </source>
</evidence>
<evidence type="ECO:0000313" key="11">
    <source>
        <dbReference type="Proteomes" id="UP001154078"/>
    </source>
</evidence>
<keyword evidence="4" id="KW-0256">Endoplasmic reticulum</keyword>
<reference evidence="10" key="1">
    <citation type="submission" date="2021-12" db="EMBL/GenBank/DDBJ databases">
        <authorList>
            <person name="King R."/>
        </authorList>
    </citation>
    <scope>NUCLEOTIDE SEQUENCE</scope>
</reference>
<dbReference type="InterPro" id="IPR036938">
    <property type="entry name" value="PAP2/HPO_sf"/>
</dbReference>
<feature type="transmembrane region" description="Helical" evidence="8">
    <location>
        <begin position="103"/>
        <end position="120"/>
    </location>
</feature>
<dbReference type="InterPro" id="IPR000326">
    <property type="entry name" value="PAP2/HPO"/>
</dbReference>
<dbReference type="GO" id="GO:0042392">
    <property type="term" value="F:sphingosine-1-phosphate phosphatase activity"/>
    <property type="evidence" value="ECO:0007669"/>
    <property type="project" value="TreeGrafter"/>
</dbReference>
<gene>
    <name evidence="10" type="ORF">MELIAE_LOCUS6846</name>
</gene>
<evidence type="ECO:0000256" key="8">
    <source>
        <dbReference type="SAM" id="Phobius"/>
    </source>
</evidence>
<dbReference type="SUPFAM" id="SSF48317">
    <property type="entry name" value="Acid phosphatase/Vanadium-dependent haloperoxidase"/>
    <property type="match status" value="1"/>
</dbReference>
<sequence length="392" mass="45012">MEKFKYLMEPELVANIQKYFGVEKIQKNDRSNAVDNIQKYFGVEKIQKNDRSNAVDKKEYTVRNKFWYYLFCFGTALGDELFYSSFIPFWFWNVDGAVGRRVVLVWAIIMYIGQGIKDLFQMPRPGPPVVRLQNKWAMEYGMPSTHAMVGVSIPFSVLLYTMDRYQYNFPLGLLIAIVWCSVICVSRLYLGMHSVLDVIVGLFLAICLMFPLVPIIDHLDNYFLTSPTAPILLLVSSILMIVYYPNSGKWTPTRGDTTMILSVCVGIQIGAWLNYQTGKMSASELTAPYAIMWPSYTMLGNTLLRTIIGFAFVLLTRTVCKTFTYNIICAILREDVDNLKKSENTLQNKHKTIVDLGCKYVACAAIGFNTLYLLPQLFRFMRIERPTFFTEI</sequence>
<keyword evidence="2 8" id="KW-0812">Transmembrane</keyword>
<organism evidence="10 11">
    <name type="scientific">Brassicogethes aeneus</name>
    <name type="common">Rape pollen beetle</name>
    <name type="synonym">Meligethes aeneus</name>
    <dbReference type="NCBI Taxonomy" id="1431903"/>
    <lineage>
        <taxon>Eukaryota</taxon>
        <taxon>Metazoa</taxon>
        <taxon>Ecdysozoa</taxon>
        <taxon>Arthropoda</taxon>
        <taxon>Hexapoda</taxon>
        <taxon>Insecta</taxon>
        <taxon>Pterygota</taxon>
        <taxon>Neoptera</taxon>
        <taxon>Endopterygota</taxon>
        <taxon>Coleoptera</taxon>
        <taxon>Polyphaga</taxon>
        <taxon>Cucujiformia</taxon>
        <taxon>Nitidulidae</taxon>
        <taxon>Meligethinae</taxon>
        <taxon>Brassicogethes</taxon>
    </lineage>
</organism>
<dbReference type="GO" id="GO:0005789">
    <property type="term" value="C:endoplasmic reticulum membrane"/>
    <property type="evidence" value="ECO:0007669"/>
    <property type="project" value="UniProtKB-SubCell"/>
</dbReference>
<feature type="transmembrane region" description="Helical" evidence="8">
    <location>
        <begin position="295"/>
        <end position="315"/>
    </location>
</feature>
<dbReference type="EMBL" id="OV121135">
    <property type="protein sequence ID" value="CAH0555477.1"/>
    <property type="molecule type" value="Genomic_DNA"/>
</dbReference>
<evidence type="ECO:0000256" key="4">
    <source>
        <dbReference type="ARBA" id="ARBA00022824"/>
    </source>
</evidence>
<dbReference type="AlphaFoldDB" id="A0A9P0B587"/>
<evidence type="ECO:0000256" key="2">
    <source>
        <dbReference type="ARBA" id="ARBA00022692"/>
    </source>
</evidence>
<evidence type="ECO:0000313" key="10">
    <source>
        <dbReference type="EMBL" id="CAH0555477.1"/>
    </source>
</evidence>
<dbReference type="Proteomes" id="UP001154078">
    <property type="component" value="Chromosome 4"/>
</dbReference>
<feature type="transmembrane region" description="Helical" evidence="8">
    <location>
        <begin position="140"/>
        <end position="161"/>
    </location>
</feature>
<dbReference type="CDD" id="cd03388">
    <property type="entry name" value="PAP2_SPPase1"/>
    <property type="match status" value="1"/>
</dbReference>
<dbReference type="OrthoDB" id="301434at2759"/>
<keyword evidence="3" id="KW-0378">Hydrolase</keyword>
<keyword evidence="5 8" id="KW-1133">Transmembrane helix</keyword>
<dbReference type="PANTHER" id="PTHR14969">
    <property type="entry name" value="SPHINGOSINE-1-PHOSPHATE PHOSPHOHYDROLASE"/>
    <property type="match status" value="1"/>
</dbReference>
<proteinExistence type="inferred from homology"/>
<comment type="subcellular location">
    <subcellularLocation>
        <location evidence="1">Endoplasmic reticulum membrane</location>
        <topology evidence="1">Multi-pass membrane protein</topology>
    </subcellularLocation>
</comment>
<evidence type="ECO:0000256" key="7">
    <source>
        <dbReference type="ARBA" id="ARBA00038324"/>
    </source>
</evidence>
<feature type="transmembrane region" description="Helical" evidence="8">
    <location>
        <begin position="195"/>
        <end position="216"/>
    </location>
</feature>
<dbReference type="PANTHER" id="PTHR14969:SF28">
    <property type="entry name" value="DIHYDROSPHINGOSINE 1-PHOSPHATE PHOSPHATASE LCB3-RELATED"/>
    <property type="match status" value="1"/>
</dbReference>
<protein>
    <recommendedName>
        <fullName evidence="9">Phosphatidic acid phosphatase type 2/haloperoxidase domain-containing protein</fullName>
    </recommendedName>
</protein>
<accession>A0A9P0B587</accession>
<evidence type="ECO:0000256" key="6">
    <source>
        <dbReference type="ARBA" id="ARBA00023136"/>
    </source>
</evidence>
<dbReference type="Gene3D" id="1.20.144.10">
    <property type="entry name" value="Phosphatidic acid phosphatase type 2/haloperoxidase"/>
    <property type="match status" value="1"/>
</dbReference>
<dbReference type="GO" id="GO:0006670">
    <property type="term" value="P:sphingosine metabolic process"/>
    <property type="evidence" value="ECO:0007669"/>
    <property type="project" value="TreeGrafter"/>
</dbReference>
<feature type="transmembrane region" description="Helical" evidence="8">
    <location>
        <begin position="167"/>
        <end position="190"/>
    </location>
</feature>
<keyword evidence="11" id="KW-1185">Reference proteome</keyword>
<name>A0A9P0B587_BRAAE</name>
<keyword evidence="6 8" id="KW-0472">Membrane</keyword>
<comment type="similarity">
    <text evidence="7">Belongs to the type 2 lipid phosphate phosphatase family.</text>
</comment>
<feature type="transmembrane region" description="Helical" evidence="8">
    <location>
        <begin position="222"/>
        <end position="245"/>
    </location>
</feature>
<feature type="domain" description="Phosphatidic acid phosphatase type 2/haloperoxidase" evidence="9">
    <location>
        <begin position="100"/>
        <end position="213"/>
    </location>
</feature>
<dbReference type="SMART" id="SM00014">
    <property type="entry name" value="acidPPc"/>
    <property type="match status" value="1"/>
</dbReference>
<evidence type="ECO:0000256" key="3">
    <source>
        <dbReference type="ARBA" id="ARBA00022801"/>
    </source>
</evidence>
<feature type="transmembrane region" description="Helical" evidence="8">
    <location>
        <begin position="66"/>
        <end position="91"/>
    </location>
</feature>
<evidence type="ECO:0000256" key="5">
    <source>
        <dbReference type="ARBA" id="ARBA00022989"/>
    </source>
</evidence>
<feature type="transmembrane region" description="Helical" evidence="8">
    <location>
        <begin position="257"/>
        <end position="275"/>
    </location>
</feature>
<dbReference type="Pfam" id="PF01569">
    <property type="entry name" value="PAP2"/>
    <property type="match status" value="1"/>
</dbReference>